<evidence type="ECO:0000256" key="1">
    <source>
        <dbReference type="SAM" id="MobiDB-lite"/>
    </source>
</evidence>
<reference evidence="3" key="2">
    <citation type="submission" date="2021-04" db="EMBL/GenBank/DDBJ databases">
        <authorList>
            <person name="Gilroy R."/>
        </authorList>
    </citation>
    <scope>NUCLEOTIDE SEQUENCE</scope>
    <source>
        <strain evidence="3">378</strain>
    </source>
</reference>
<dbReference type="GO" id="GO:0002953">
    <property type="term" value="F:5'-deoxynucleotidase activity"/>
    <property type="evidence" value="ECO:0007669"/>
    <property type="project" value="UniProtKB-EC"/>
</dbReference>
<feature type="domain" description="HD/PDEase" evidence="2">
    <location>
        <begin position="154"/>
        <end position="280"/>
    </location>
</feature>
<name>A0A948TI49_9GAMM</name>
<organism evidence="3 4">
    <name type="scientific">Candidatus Anaerobiospirillum pullicola</name>
    <dbReference type="NCBI Taxonomy" id="2838451"/>
    <lineage>
        <taxon>Bacteria</taxon>
        <taxon>Pseudomonadati</taxon>
        <taxon>Pseudomonadota</taxon>
        <taxon>Gammaproteobacteria</taxon>
        <taxon>Aeromonadales</taxon>
        <taxon>Succinivibrionaceae</taxon>
        <taxon>Anaerobiospirillum</taxon>
    </lineage>
</organism>
<dbReference type="Proteomes" id="UP000733611">
    <property type="component" value="Unassembled WGS sequence"/>
</dbReference>
<dbReference type="Pfam" id="PF12917">
    <property type="entry name" value="YfbR-like"/>
    <property type="match status" value="1"/>
</dbReference>
<evidence type="ECO:0000259" key="2">
    <source>
        <dbReference type="SMART" id="SM00471"/>
    </source>
</evidence>
<evidence type="ECO:0000313" key="3">
    <source>
        <dbReference type="EMBL" id="MBU3845252.1"/>
    </source>
</evidence>
<dbReference type="SUPFAM" id="SSF109604">
    <property type="entry name" value="HD-domain/PDEase-like"/>
    <property type="match status" value="1"/>
</dbReference>
<dbReference type="EC" id="3.1.3.89" evidence="3"/>
<reference evidence="3" key="1">
    <citation type="journal article" date="2021" name="PeerJ">
        <title>Extensive microbial diversity within the chicken gut microbiome revealed by metagenomics and culture.</title>
        <authorList>
            <person name="Gilroy R."/>
            <person name="Ravi A."/>
            <person name="Getino M."/>
            <person name="Pursley I."/>
            <person name="Horton D.L."/>
            <person name="Alikhan N.F."/>
            <person name="Baker D."/>
            <person name="Gharbi K."/>
            <person name="Hall N."/>
            <person name="Watson M."/>
            <person name="Adriaenssens E.M."/>
            <person name="Foster-Nyarko E."/>
            <person name="Jarju S."/>
            <person name="Secka A."/>
            <person name="Antonio M."/>
            <person name="Oren A."/>
            <person name="Chaudhuri R.R."/>
            <person name="La Ragione R."/>
            <person name="Hildebrand F."/>
            <person name="Pallen M.J."/>
        </authorList>
    </citation>
    <scope>NUCLEOTIDE SEQUENCE</scope>
    <source>
        <strain evidence="3">378</strain>
    </source>
</reference>
<feature type="region of interest" description="Disordered" evidence="1">
    <location>
        <begin position="340"/>
        <end position="368"/>
    </location>
</feature>
<dbReference type="Gene3D" id="1.10.3210.10">
    <property type="entry name" value="Hypothetical protein af1432"/>
    <property type="match status" value="1"/>
</dbReference>
<dbReference type="AlphaFoldDB" id="A0A948TI49"/>
<accession>A0A948TI49</accession>
<comment type="caution">
    <text evidence="3">The sequence shown here is derived from an EMBL/GenBank/DDBJ whole genome shotgun (WGS) entry which is preliminary data.</text>
</comment>
<dbReference type="InterPro" id="IPR003607">
    <property type="entry name" value="HD/PDEase_dom"/>
</dbReference>
<dbReference type="EMBL" id="JAHLFE010000214">
    <property type="protein sequence ID" value="MBU3845252.1"/>
    <property type="molecule type" value="Genomic_DNA"/>
</dbReference>
<dbReference type="SMART" id="SM00471">
    <property type="entry name" value="HDc"/>
    <property type="match status" value="1"/>
</dbReference>
<gene>
    <name evidence="3" type="primary">yfbR</name>
    <name evidence="3" type="ORF">H9847_10400</name>
</gene>
<evidence type="ECO:0000313" key="4">
    <source>
        <dbReference type="Proteomes" id="UP000733611"/>
    </source>
</evidence>
<dbReference type="NCBIfam" id="NF003009">
    <property type="entry name" value="PRK03826.1"/>
    <property type="match status" value="1"/>
</dbReference>
<keyword evidence="3" id="KW-0378">Hydrolase</keyword>
<sequence>MSTQFNQLTMPAQILTLAELHLSVESLAQYLSTLPQLNPHALTLEHLATPLGRKLFQSIALSSDFCEQENLYGLKLYSCLSEADNPEVLGDPFTRSLAELKTRYFFMVDPAFPWQGEAPTPEHYLLLRDKPSTFLAWIVRMSFIKRWALMHCFRDENVSEHSHQTAVIAHMLGVIHNELKVQPPVNPSDVALIALYHEVAESKVQDLNSNTKYLNPEFTRQFKAIEHQAEEECLRTLPPFMQQEFAALLIQSNIDPTLKDIVKAADHICAYIKTANELRFNNPEFVHVKDNLEATLQEAAQRLPEVDYFMRTFVPLCWATVDQLSGVDYQEQYRFDMKQAAQHANTSLPEQEIEPKPAATPQSKAPRS</sequence>
<protein>
    <submittedName>
        <fullName evidence="3">5'-deoxynucleotidase</fullName>
        <ecNumber evidence="3">3.1.3.89</ecNumber>
    </submittedName>
</protein>
<proteinExistence type="predicted"/>